<sequence>MLRLGATVVAMEVVALVVAYGYFGWAVLVIGTPALVFTTGVLLAVRASEAPRRKLQAHRAARWDPEAALPGGLMSGFFDPSKQRPQG</sequence>
<feature type="transmembrane region" description="Helical" evidence="1">
    <location>
        <begin position="25"/>
        <end position="45"/>
    </location>
</feature>
<dbReference type="Proteomes" id="UP000315677">
    <property type="component" value="Unassembled WGS sequence"/>
</dbReference>
<keyword evidence="1" id="KW-0472">Membrane</keyword>
<evidence type="ECO:0000256" key="1">
    <source>
        <dbReference type="SAM" id="Phobius"/>
    </source>
</evidence>
<keyword evidence="1" id="KW-0812">Transmembrane</keyword>
<accession>A0A543E355</accession>
<comment type="caution">
    <text evidence="2">The sequence shown here is derived from an EMBL/GenBank/DDBJ whole genome shotgun (WGS) entry which is preliminary data.</text>
</comment>
<organism evidence="2 3">
    <name type="scientific">Pseudonocardia kunmingensis</name>
    <dbReference type="NCBI Taxonomy" id="630975"/>
    <lineage>
        <taxon>Bacteria</taxon>
        <taxon>Bacillati</taxon>
        <taxon>Actinomycetota</taxon>
        <taxon>Actinomycetes</taxon>
        <taxon>Pseudonocardiales</taxon>
        <taxon>Pseudonocardiaceae</taxon>
        <taxon>Pseudonocardia</taxon>
    </lineage>
</organism>
<keyword evidence="1" id="KW-1133">Transmembrane helix</keyword>
<dbReference type="EMBL" id="VFPA01000001">
    <property type="protein sequence ID" value="TQM16017.1"/>
    <property type="molecule type" value="Genomic_DNA"/>
</dbReference>
<reference evidence="2 3" key="1">
    <citation type="submission" date="2019-06" db="EMBL/GenBank/DDBJ databases">
        <title>Sequencing the genomes of 1000 actinobacteria strains.</title>
        <authorList>
            <person name="Klenk H.-P."/>
        </authorList>
    </citation>
    <scope>NUCLEOTIDE SEQUENCE [LARGE SCALE GENOMIC DNA]</scope>
    <source>
        <strain evidence="2 3">DSM 45301</strain>
    </source>
</reference>
<evidence type="ECO:0000313" key="2">
    <source>
        <dbReference type="EMBL" id="TQM16017.1"/>
    </source>
</evidence>
<dbReference type="AlphaFoldDB" id="A0A543E355"/>
<gene>
    <name evidence="2" type="ORF">FB558_2819</name>
</gene>
<name>A0A543E355_9PSEU</name>
<keyword evidence="3" id="KW-1185">Reference proteome</keyword>
<evidence type="ECO:0000313" key="3">
    <source>
        <dbReference type="Proteomes" id="UP000315677"/>
    </source>
</evidence>
<proteinExistence type="predicted"/>
<protein>
    <submittedName>
        <fullName evidence="2">Uncharacterized protein</fullName>
    </submittedName>
</protein>